<protein>
    <submittedName>
        <fullName evidence="1">Uncharacterized protein</fullName>
    </submittedName>
</protein>
<gene>
    <name evidence="1" type="ORF">CLIB1444_19S00914</name>
</gene>
<keyword evidence="2" id="KW-1185">Reference proteome</keyword>
<proteinExistence type="predicted"/>
<accession>A0ACA9YGD5</accession>
<sequence length="358" mass="40741">MTTTEVSDTKSGKLGIERANSIGWLFIERYYEMYNSDITDLYKLYSNEASVSHGGLKKSEGLKKANGIDSIKLLFEDLKVDNHNRIIIIDADIQVSVGDSILIIVNGEWSKNGSPYYQFHQTFVLCKGATDSNFDIANDILRFIDYDYKHELLKEPEIEEVKEVKQEPEVEKVEKVESVETVEPIETAEATEPETHDESEEKPEDDDASGPFSWAALAATAKDKSPVITRSPSITKPSQPKPQPVPQPTSNGKFRKEDWFPIYVRGCEDIPEKELKDHLTKEFGEIKFFRQNANIALVDFLHREGQKKALDAHKTKVKDSVILLEIRESKSGKKEVKKEKVDVKRKVDKKPVKKVKNQ</sequence>
<comment type="caution">
    <text evidence="1">The sequence shown here is derived from an EMBL/GenBank/DDBJ whole genome shotgun (WGS) entry which is preliminary data.</text>
</comment>
<dbReference type="Proteomes" id="UP001152531">
    <property type="component" value="Unassembled WGS sequence"/>
</dbReference>
<evidence type="ECO:0000313" key="2">
    <source>
        <dbReference type="Proteomes" id="UP001152531"/>
    </source>
</evidence>
<name>A0ACA9YGD5_9ASCO</name>
<organism evidence="1 2">
    <name type="scientific">[Candida] jaroonii</name>
    <dbReference type="NCBI Taxonomy" id="467808"/>
    <lineage>
        <taxon>Eukaryota</taxon>
        <taxon>Fungi</taxon>
        <taxon>Dikarya</taxon>
        <taxon>Ascomycota</taxon>
        <taxon>Saccharomycotina</taxon>
        <taxon>Pichiomycetes</taxon>
        <taxon>Debaryomycetaceae</taxon>
        <taxon>Yamadazyma</taxon>
    </lineage>
</organism>
<reference evidence="1" key="1">
    <citation type="submission" date="2022-06" db="EMBL/GenBank/DDBJ databases">
        <authorList>
            <person name="Legras J.-L."/>
            <person name="Devillers H."/>
            <person name="Grondin C."/>
        </authorList>
    </citation>
    <scope>NUCLEOTIDE SEQUENCE</scope>
    <source>
        <strain evidence="1">CLIB 1444</strain>
    </source>
</reference>
<evidence type="ECO:0000313" key="1">
    <source>
        <dbReference type="EMBL" id="CAH6723743.1"/>
    </source>
</evidence>
<dbReference type="EMBL" id="CALSDN010000019">
    <property type="protein sequence ID" value="CAH6723743.1"/>
    <property type="molecule type" value="Genomic_DNA"/>
</dbReference>